<name>A0A0E9VDF1_ANGAN</name>
<reference evidence="1" key="1">
    <citation type="submission" date="2014-11" db="EMBL/GenBank/DDBJ databases">
        <authorList>
            <person name="Amaro Gonzalez C."/>
        </authorList>
    </citation>
    <scope>NUCLEOTIDE SEQUENCE</scope>
</reference>
<sequence>MMGRCSAFMSP</sequence>
<evidence type="ECO:0000313" key="1">
    <source>
        <dbReference type="EMBL" id="JAH76036.1"/>
    </source>
</evidence>
<organism evidence="1">
    <name type="scientific">Anguilla anguilla</name>
    <name type="common">European freshwater eel</name>
    <name type="synonym">Muraena anguilla</name>
    <dbReference type="NCBI Taxonomy" id="7936"/>
    <lineage>
        <taxon>Eukaryota</taxon>
        <taxon>Metazoa</taxon>
        <taxon>Chordata</taxon>
        <taxon>Craniata</taxon>
        <taxon>Vertebrata</taxon>
        <taxon>Euteleostomi</taxon>
        <taxon>Actinopterygii</taxon>
        <taxon>Neopterygii</taxon>
        <taxon>Teleostei</taxon>
        <taxon>Anguilliformes</taxon>
        <taxon>Anguillidae</taxon>
        <taxon>Anguilla</taxon>
    </lineage>
</organism>
<proteinExistence type="predicted"/>
<dbReference type="EMBL" id="GBXM01032541">
    <property type="protein sequence ID" value="JAH76036.1"/>
    <property type="molecule type" value="Transcribed_RNA"/>
</dbReference>
<accession>A0A0E9VDF1</accession>
<reference evidence="1" key="2">
    <citation type="journal article" date="2015" name="Fish Shellfish Immunol.">
        <title>Early steps in the European eel (Anguilla anguilla)-Vibrio vulnificus interaction in the gills: Role of the RtxA13 toxin.</title>
        <authorList>
            <person name="Callol A."/>
            <person name="Pajuelo D."/>
            <person name="Ebbesson L."/>
            <person name="Teles M."/>
            <person name="MacKenzie S."/>
            <person name="Amaro C."/>
        </authorList>
    </citation>
    <scope>NUCLEOTIDE SEQUENCE</scope>
</reference>
<protein>
    <submittedName>
        <fullName evidence="1">Uncharacterized protein</fullName>
    </submittedName>
</protein>